<feature type="compositionally biased region" description="Basic and acidic residues" evidence="2">
    <location>
        <begin position="1483"/>
        <end position="1499"/>
    </location>
</feature>
<dbReference type="SUPFAM" id="SSF46997">
    <property type="entry name" value="Bacterial immunoglobulin/albumin-binding domains"/>
    <property type="match status" value="2"/>
</dbReference>
<feature type="compositionally biased region" description="Polar residues" evidence="2">
    <location>
        <begin position="793"/>
        <end position="809"/>
    </location>
</feature>
<feature type="region of interest" description="Disordered" evidence="2">
    <location>
        <begin position="2321"/>
        <end position="2341"/>
    </location>
</feature>
<evidence type="ECO:0000256" key="3">
    <source>
        <dbReference type="SAM" id="Phobius"/>
    </source>
</evidence>
<feature type="transmembrane region" description="Helical" evidence="3">
    <location>
        <begin position="3029"/>
        <end position="3049"/>
    </location>
</feature>
<accession>A0A449B7H9</accession>
<dbReference type="InterPro" id="IPR002988">
    <property type="entry name" value="GA_module"/>
</dbReference>
<feature type="domain" description="Extracellular matrix-binding protein ebh GA module" evidence="5">
    <location>
        <begin position="1132"/>
        <end position="1181"/>
    </location>
</feature>
<evidence type="ECO:0000256" key="2">
    <source>
        <dbReference type="SAM" id="MobiDB-lite"/>
    </source>
</evidence>
<keyword evidence="3" id="KW-0472">Membrane</keyword>
<reference evidence="6 7" key="1">
    <citation type="submission" date="2019-01" db="EMBL/GenBank/DDBJ databases">
        <authorList>
            <consortium name="Pathogen Informatics"/>
        </authorList>
    </citation>
    <scope>NUCLEOTIDE SEQUENCE [LARGE SCALE GENOMIC DNA]</scope>
    <source>
        <strain evidence="6 7">NCTC10179</strain>
    </source>
</reference>
<feature type="coiled-coil region" evidence="1">
    <location>
        <begin position="2680"/>
        <end position="2707"/>
    </location>
</feature>
<evidence type="ECO:0000313" key="6">
    <source>
        <dbReference type="EMBL" id="VEU76545.1"/>
    </source>
</evidence>
<feature type="region of interest" description="Disordered" evidence="2">
    <location>
        <begin position="1766"/>
        <end position="1787"/>
    </location>
</feature>
<feature type="chain" id="PRO_5019588575" evidence="4">
    <location>
        <begin position="25"/>
        <end position="3059"/>
    </location>
</feature>
<feature type="coiled-coil region" evidence="1">
    <location>
        <begin position="1834"/>
        <end position="1861"/>
    </location>
</feature>
<feature type="signal peptide" evidence="4">
    <location>
        <begin position="1"/>
        <end position="24"/>
    </location>
</feature>
<feature type="coiled-coil region" evidence="1">
    <location>
        <begin position="1993"/>
        <end position="2042"/>
    </location>
</feature>
<feature type="domain" description="Extracellular matrix-binding protein ebh GA module" evidence="5">
    <location>
        <begin position="756"/>
        <end position="809"/>
    </location>
</feature>
<feature type="region of interest" description="Disordered" evidence="2">
    <location>
        <begin position="1342"/>
        <end position="1361"/>
    </location>
</feature>
<sequence length="3059" mass="341483">MKKKNKISLILTTSTTAASIIAVAVSSISVSPIANTQAEEQARVDALVAKVTGADYSNKQQNTPALEFSNALNPTTTPMIKELTEAQKAGLSFTITDNGQTYTSVYENGKHIFKDLNVYVKHYYFSDFSPINDRTASRPPDNNIPTTEFPQYRYTANMNIHVSLGSLSETFDANLTERPSQKITINGFLSERFRLRDKVQVGILNGKLATEIFTPQERALKASTFIVKNVVNGKTTYRLRDDIWQRVVALANNHPEAMAEYYEDATRASSFDDEAGTLRISARVRSNRPDGFQEISTSTFSMPVRGGFWSNTKEKQRLATLMNNLEIEYSPNDIMLNYPNQYVFNDQTKPNYVFYTTDSDGVRHTSVYNNGEYVFEDLKTKITLFENVDTISNTNDATGSFSVRAQMTSFREQFEGITSEIVTKKVTGFKTETVRLNEILASKNDSINALQFEESRRNNALPSSVTDEEVIQKLNTILITNDLATIKAENIIGKIVKDDINGTITVTFKLNSTRDDLTDQTSSQDNAVTKTFNWFLTRDKDIEKSIVALKEQIDDKPYLSNEEKNKLKADLDAIQNSYNTSELDSEQKYNQAKEAITNIKTLTDNTNTSKEREINDVETNYPLLNKAQRDQIKADLKSSNLLDTIENPQNPSVEYIRQKAQNLSNSMQNTQNNIDNDETFKTTDGYTNAPQNLKDLYNAAILASKNLVPNNAETGENLATPDLSTLTDWSDSVAKPENSNYSKNAVDELNRVLQAIKTKMNELDEAKKAAKDAIDNMDYLSPEEKEAFKANVDNATTPSEVTSAQNEAKSVNDTKKAKVDQIDDQYPNLNTNQKEQLAQTIKNSNLNSIEGSSGPTVADTLSKGSQLNDSMGTLKDFTNNDDAFKRSPLYTQATPEAKAQYDKLLNAANNLKNNINPDSNDLNSTNIAPQSDAAWDKENVDKLNSAIKQAQAEAAQSIIDQLANLSQEEKNNLKNKINSDQTLEQMQAVVNGAETLNANKQGEINKINAFEHLNNSQKTNIIQKIKDANLDPDLNPQSPKVSDEVAKATTLDKAMEKLENLVNNKDNVHTQDKYNNATDESKNNYDKLVQAGNQLKNNTNPDDVNLAPLVNLTKPETPNWSLEDVQKLTQGIEDTLKQATKDAINKLPNLSQAEKDALNNLVDAVEDTNSNDLDNVLNKAKTINDKKQQTIDSINALDYLSNDEKEKYINNVKAEDLSGVDNFDTDTTLTDDLNASKTTNDAKKAKDKTLNLEHLNADQRAAVTQAIKDSNLESIEGKNNTPSTENAIANGTTLDESMKNLKDVKNAQPEVTSSQLFDLATQDAKDKFNNLIEAIKELENNTNPDADKVNDPNINETSPNWSKDSVDTLKADTINALKDAYKKGIDNLPNLSNDEKQALKDKLDNPEIDTLEEIKAIEQEALKLNADKQKEIDAVEANYPHLNQAQKDGVKNAIKKANLDPALKENSPTVASVKNTASELDASMDKSHQRSTEEEKVKSSELFANATADTKAKYEKALEAAKQLQSNQNPQDVSELEGVTPQNSANWPKEPVDALKANLENTLKDVAKSYVDNLPNLSDAEKTALKNAITNLIDPSFENIKDLTDKAKAINNKKQDTIDAINALDYLSNDEKEKHINDVKGEDLSNVPNLAEDQTLTQDLQEAKATNDAKKAKDQALDLPYLNESQRAAVTQAIKDSNLNEIPGKEDTPSTEDAINDGKALNESMKELDDLKNAQDDIKASELFNLATPESQDKYNTLIDAIKELQDNNNPTSDPNVVQDSPNWPKNSVDTLKVDTINALKEAYKKGIDNLPNLSDDEKEALKNKLDDAQADTLAEVQAIAKEATDLNKQKQAEIDAVESTYPHLNDSQQQAVRDAIKKANVDPKLKEGSPTLENVKDTAEALDASMEELINRTNEDENVKASDLFAKASEESKAKYLKALEASKQLQNDQNPNVDGLDNLNTQENANWVKDPVDKLKANLQEGLKDVAKSYIDNLSNLNENEKSTLKDLVTNLKNPTFDDIEKVANRAKEINDRKQDAIDAVIAGKYLSEDEKNYFKKQIVDTDYSNEANDEDNDIALAEIINVASLTNTDKKTQYDNLDSLPHLNDSQRQALKEDVINSNLNAIPNSNNPSTESVSQKGTQLDNSMKQLRDFLALNPEILQGNTYNNATDDSKSNFDDVVSLGVSLANNQTPKADTLNKVNTTIADSAKQLNATNTTPNWDKDNVDKLNAQLLEKYKQLVEDNIDKLPYLSDEEKQQLVDKLKSSDTNDKAKVDKILKLANDVNAQKQEIVNKINDLPHLSEVEKQSFTDDVIASNQVQDPLNTSPEEPNDQPNNSNELEDILDNSRKADLDKAFEDYIQNNLTSEDTNGSREELQNLQDLIKTFEDDDKTKDKDTDYSNYKEVAEALKNIADLKDAYNAYLNADVSNVDEYSEAKNKLESKITQVNKDIESLEKQTFNDPRLEDVKAQMLAQAKKDVSKADAEKEIVDALVNLAHDAYNPEHFEAALASAQAKLDSAEEDKNNILLSHLRDPEINYPALADKSDNDEGLDEDEYNRYKPTLESPMSNVVKSALQNFGPYRAHLSDEAKAQYKAQLDELEYLSPQERELFENQIDKAERNREARAIIEEAKNVNAAKKEIADHIRDFKHLNDSQKQAYIDEVKANPLQSKDPQSEKSMDQILEDTQKLDDKMLELKNALKEALNTKKTPIYQNASEAKQNDFDWAIRDGQKTVDNLPPRKHLDPNLNLDEVQTLIDNLKIQADQAALSAIDNLPYVLEKDKDKLKEELNKAKNQDEVIKVLNKAKTTNDLIKQTIDALNDFNKNTNAENSDKINDLLNKLAKVNPEVNLDNFKDTKEAIKANKELSDVLKAYRDSEIQSDTYEQAKTNLENVLTKGVVSLESPYSQMNDLVSDVLSASTTLNAQGHNEIALVEALVNLNKENFDLSMLNNQTAGAFDKYNALADKIKKSAYFDLLKEAAKNNNHVINAIYQLIKEVDDENASNVIRSALLKNFKPLKVGYNSWWKCWWWYVILSVGSASLVALAIAAGKRFKRSNKQ</sequence>
<feature type="region of interest" description="Disordered" evidence="2">
    <location>
        <begin position="1525"/>
        <end position="1548"/>
    </location>
</feature>
<organism evidence="6 7">
    <name type="scientific">Mycoplasmopsis columboralis</name>
    <dbReference type="NCBI Taxonomy" id="171282"/>
    <lineage>
        <taxon>Bacteria</taxon>
        <taxon>Bacillati</taxon>
        <taxon>Mycoplasmatota</taxon>
        <taxon>Mycoplasmoidales</taxon>
        <taxon>Metamycoplasmataceae</taxon>
        <taxon>Mycoplasmopsis</taxon>
    </lineage>
</organism>
<gene>
    <name evidence="6" type="primary">ebh_4</name>
    <name evidence="6" type="ORF">NCTC10179_00741</name>
</gene>
<dbReference type="Proteomes" id="UP000289497">
    <property type="component" value="Chromosome"/>
</dbReference>
<keyword evidence="1" id="KW-0175">Coiled coil</keyword>
<dbReference type="Gene3D" id="1.20.5.420">
    <property type="entry name" value="Immunoglobulin FC, subunit C"/>
    <property type="match status" value="1"/>
</dbReference>
<feature type="coiled-coil region" evidence="1">
    <location>
        <begin position="746"/>
        <end position="776"/>
    </location>
</feature>
<keyword evidence="3" id="KW-0812">Transmembrane</keyword>
<feature type="coiled-coil region" evidence="1">
    <location>
        <begin position="2750"/>
        <end position="2803"/>
    </location>
</feature>
<feature type="region of interest" description="Disordered" evidence="2">
    <location>
        <begin position="792"/>
        <end position="823"/>
    </location>
</feature>
<feature type="coiled-coil region" evidence="1">
    <location>
        <begin position="2370"/>
        <end position="2458"/>
    </location>
</feature>
<keyword evidence="3" id="KW-1133">Transmembrane helix</keyword>
<feature type="compositionally biased region" description="Basic and acidic residues" evidence="2">
    <location>
        <begin position="810"/>
        <end position="821"/>
    </location>
</feature>
<dbReference type="InterPro" id="IPR020840">
    <property type="entry name" value="Extracell_matrix-bd_GA"/>
</dbReference>
<dbReference type="OrthoDB" id="403887at2"/>
<feature type="compositionally biased region" description="Polar residues" evidence="2">
    <location>
        <begin position="1767"/>
        <end position="1787"/>
    </location>
</feature>
<evidence type="ECO:0000256" key="4">
    <source>
        <dbReference type="SAM" id="SignalP"/>
    </source>
</evidence>
<dbReference type="RefSeq" id="WP_129693802.1">
    <property type="nucleotide sequence ID" value="NZ_LR215039.1"/>
</dbReference>
<dbReference type="SMART" id="SM00844">
    <property type="entry name" value="GA"/>
    <property type="match status" value="4"/>
</dbReference>
<dbReference type="InterPro" id="IPR009063">
    <property type="entry name" value="Ig/albumin-bd_sf"/>
</dbReference>
<dbReference type="Pfam" id="PF01468">
    <property type="entry name" value="GA"/>
    <property type="match status" value="11"/>
</dbReference>
<protein>
    <submittedName>
        <fullName evidence="6">ECM-binding protein homolog</fullName>
    </submittedName>
</protein>
<dbReference type="KEGG" id="mcou:NCTC10179_00741"/>
<dbReference type="EMBL" id="LR215039">
    <property type="protein sequence ID" value="VEU76545.1"/>
    <property type="molecule type" value="Genomic_DNA"/>
</dbReference>
<dbReference type="Pfam" id="PF07554">
    <property type="entry name" value="FIVAR"/>
    <property type="match status" value="8"/>
</dbReference>
<feature type="domain" description="Extracellular matrix-binding protein ebh GA module" evidence="5">
    <location>
        <begin position="943"/>
        <end position="994"/>
    </location>
</feature>
<feature type="coiled-coil region" evidence="1">
    <location>
        <begin position="940"/>
        <end position="972"/>
    </location>
</feature>
<keyword evidence="4" id="KW-0732">Signal</keyword>
<evidence type="ECO:0000313" key="7">
    <source>
        <dbReference type="Proteomes" id="UP000289497"/>
    </source>
</evidence>
<dbReference type="Gene3D" id="1.20.120.1850">
    <property type="entry name" value="Ebh helix bundles repeating unit (S and A modules)"/>
    <property type="match status" value="9"/>
</dbReference>
<feature type="domain" description="Extracellular matrix-binding protein ebh GA module" evidence="5">
    <location>
        <begin position="2581"/>
        <end position="2633"/>
    </location>
</feature>
<evidence type="ECO:0000259" key="5">
    <source>
        <dbReference type="SMART" id="SM00844"/>
    </source>
</evidence>
<feature type="region of interest" description="Disordered" evidence="2">
    <location>
        <begin position="1480"/>
        <end position="1502"/>
    </location>
</feature>
<name>A0A449B7H9_9BACT</name>
<feature type="compositionally biased region" description="Polar residues" evidence="2">
    <location>
        <begin position="1352"/>
        <end position="1361"/>
    </location>
</feature>
<proteinExistence type="predicted"/>
<keyword evidence="7" id="KW-1185">Reference proteome</keyword>
<evidence type="ECO:0000256" key="1">
    <source>
        <dbReference type="SAM" id="Coils"/>
    </source>
</evidence>
<feature type="compositionally biased region" description="Polar residues" evidence="2">
    <location>
        <begin position="2321"/>
        <end position="2339"/>
    </location>
</feature>